<dbReference type="InParanoid" id="S8DTL0"/>
<evidence type="ECO:0000313" key="3">
    <source>
        <dbReference type="EMBL" id="EPS94563.1"/>
    </source>
</evidence>
<dbReference type="Proteomes" id="UP000015241">
    <property type="component" value="Unassembled WGS sequence"/>
</dbReference>
<accession>S8DTL0</accession>
<dbReference type="SUPFAM" id="SSF158694">
    <property type="entry name" value="UraD-Like"/>
    <property type="match status" value="1"/>
</dbReference>
<dbReference type="InterPro" id="IPR036778">
    <property type="entry name" value="OHCU_decarboxylase_sf"/>
</dbReference>
<organism evidence="3 4">
    <name type="scientific">Fomitopsis schrenkii</name>
    <name type="common">Brown rot fungus</name>
    <dbReference type="NCBI Taxonomy" id="2126942"/>
    <lineage>
        <taxon>Eukaryota</taxon>
        <taxon>Fungi</taxon>
        <taxon>Dikarya</taxon>
        <taxon>Basidiomycota</taxon>
        <taxon>Agaricomycotina</taxon>
        <taxon>Agaricomycetes</taxon>
        <taxon>Polyporales</taxon>
        <taxon>Fomitopsis</taxon>
    </lineage>
</organism>
<dbReference type="AlphaFoldDB" id="S8DTL0"/>
<protein>
    <recommendedName>
        <fullName evidence="2">Oxo-4-hydroxy-4-carboxy-5-ureidoimidazoline decarboxylase domain-containing protein</fullName>
    </recommendedName>
</protein>
<reference evidence="3 4" key="1">
    <citation type="journal article" date="2012" name="Science">
        <title>The Paleozoic origin of enzymatic lignin decomposition reconstructed from 31 fungal genomes.</title>
        <authorList>
            <person name="Floudas D."/>
            <person name="Binder M."/>
            <person name="Riley R."/>
            <person name="Barry K."/>
            <person name="Blanchette R.A."/>
            <person name="Henrissat B."/>
            <person name="Martinez A.T."/>
            <person name="Otillar R."/>
            <person name="Spatafora J.W."/>
            <person name="Yadav J.S."/>
            <person name="Aerts A."/>
            <person name="Benoit I."/>
            <person name="Boyd A."/>
            <person name="Carlson A."/>
            <person name="Copeland A."/>
            <person name="Coutinho P.M."/>
            <person name="de Vries R.P."/>
            <person name="Ferreira P."/>
            <person name="Findley K."/>
            <person name="Foster B."/>
            <person name="Gaskell J."/>
            <person name="Glotzer D."/>
            <person name="Gorecki P."/>
            <person name="Heitman J."/>
            <person name="Hesse C."/>
            <person name="Hori C."/>
            <person name="Igarashi K."/>
            <person name="Jurgens J.A."/>
            <person name="Kallen N."/>
            <person name="Kersten P."/>
            <person name="Kohler A."/>
            <person name="Kuees U."/>
            <person name="Kumar T.K.A."/>
            <person name="Kuo A."/>
            <person name="LaButti K."/>
            <person name="Larrondo L.F."/>
            <person name="Lindquist E."/>
            <person name="Ling A."/>
            <person name="Lombard V."/>
            <person name="Lucas S."/>
            <person name="Lundell T."/>
            <person name="Martin R."/>
            <person name="McLaughlin D.J."/>
            <person name="Morgenstern I."/>
            <person name="Morin E."/>
            <person name="Murat C."/>
            <person name="Nagy L.G."/>
            <person name="Nolan M."/>
            <person name="Ohm R.A."/>
            <person name="Patyshakuliyeva A."/>
            <person name="Rokas A."/>
            <person name="Ruiz-Duenas F.J."/>
            <person name="Sabat G."/>
            <person name="Salamov A."/>
            <person name="Samejima M."/>
            <person name="Schmutz J."/>
            <person name="Slot J.C."/>
            <person name="St John F."/>
            <person name="Stenlid J."/>
            <person name="Sun H."/>
            <person name="Sun S."/>
            <person name="Syed K."/>
            <person name="Tsang A."/>
            <person name="Wiebenga A."/>
            <person name="Young D."/>
            <person name="Pisabarro A."/>
            <person name="Eastwood D.C."/>
            <person name="Martin F."/>
            <person name="Cullen D."/>
            <person name="Grigoriev I.V."/>
            <person name="Hibbett D.S."/>
        </authorList>
    </citation>
    <scope>NUCLEOTIDE SEQUENCE</scope>
    <source>
        <strain evidence="4">FP-58527</strain>
    </source>
</reference>
<feature type="domain" description="Oxo-4-hydroxy-4-carboxy-5-ureidoimidazoline decarboxylase" evidence="2">
    <location>
        <begin position="21"/>
        <end position="146"/>
    </location>
</feature>
<dbReference type="GO" id="GO:0006144">
    <property type="term" value="P:purine nucleobase metabolic process"/>
    <property type="evidence" value="ECO:0007669"/>
    <property type="project" value="UniProtKB-KW"/>
</dbReference>
<dbReference type="PANTHER" id="PTHR37987:SF1">
    <property type="entry name" value="OXO-4-HYDROXY-4-CARBOXY-5-UREIDOIMIDAZOLINE DECARBOXYLASE DOMAIN-CONTAINING PROTEIN"/>
    <property type="match status" value="1"/>
</dbReference>
<keyword evidence="4" id="KW-1185">Reference proteome</keyword>
<dbReference type="InterPro" id="IPR018020">
    <property type="entry name" value="OHCU_decarboxylase"/>
</dbReference>
<sequence>MSALPPFNDVVTSKPEPGSALAEALAILFEPTPVLYTDLLPRVAACISSSSSPPRSYVDLVVLALKVVSTWDASLKRSFIAGHPRIGEVNGLSHLSAQEQAARATPPEVLARLAHLNACYEHRYPGLRYITFVNGRTRAAIKDEMEGVLGLGSSLSPDEPPLDAVGSVEIESEGWTKELERAVEDLGKIAESRFKALGVA</sequence>
<dbReference type="HOGENOM" id="CLU_092522_0_0_1"/>
<dbReference type="OrthoDB" id="5398391at2759"/>
<dbReference type="PANTHER" id="PTHR37987">
    <property type="entry name" value="CHROMOSOME 9, WHOLE GENOME SHOTGUN SEQUENCE"/>
    <property type="match status" value="1"/>
</dbReference>
<dbReference type="EMBL" id="KE504229">
    <property type="protein sequence ID" value="EPS94563.1"/>
    <property type="molecule type" value="Genomic_DNA"/>
</dbReference>
<name>S8DTL0_FOMSC</name>
<evidence type="ECO:0000313" key="4">
    <source>
        <dbReference type="Proteomes" id="UP000015241"/>
    </source>
</evidence>
<dbReference type="eggNOG" id="ENOG502S4M5">
    <property type="taxonomic scope" value="Eukaryota"/>
</dbReference>
<proteinExistence type="predicted"/>
<dbReference type="Pfam" id="PF09349">
    <property type="entry name" value="OHCU_decarbox"/>
    <property type="match status" value="1"/>
</dbReference>
<evidence type="ECO:0000259" key="2">
    <source>
        <dbReference type="Pfam" id="PF09349"/>
    </source>
</evidence>
<keyword evidence="1" id="KW-0659">Purine metabolism</keyword>
<dbReference type="Gene3D" id="1.10.3330.10">
    <property type="entry name" value="Oxo-4-hydroxy-4-carboxy-5-ureidoimidazoline decarboxylase"/>
    <property type="match status" value="1"/>
</dbReference>
<evidence type="ECO:0000256" key="1">
    <source>
        <dbReference type="ARBA" id="ARBA00022631"/>
    </source>
</evidence>
<gene>
    <name evidence="3" type="ORF">FOMPIDRAFT_1134194</name>
</gene>